<protein>
    <submittedName>
        <fullName evidence="1">Uncharacterized protein</fullName>
    </submittedName>
</protein>
<sequence>MEEKAELKALLAPQTHLRLDLAALLLAAFDKIILLQPTEAVPEGPFTELVAKGLVETITPKPLGEEKLVWFKRLIASYEEWGQMMRWPENVAMFKSRPEVLEETVSEIKAQILGEDKPKVDPDLQARILLQLAQNLDRRLEELDFEYQDLKAHAEKLSEFIVGQDPTLRRFPDWVIEGKEISLELPNIQERMLAFAHLISMFDELPTVNIVSDQPDLVETFIDFCPDYQKLGTVSLPAVELDLETKNIESTKEKIRSILSGKKIEEKESPYLEIFKLNVTSKSLFGALKRGEKALEKGETNLFYLRKS</sequence>
<organism evidence="1 2">
    <name type="scientific">Thermodesulfatator indicus (strain DSM 15286 / JCM 11887 / CIR29812)</name>
    <dbReference type="NCBI Taxonomy" id="667014"/>
    <lineage>
        <taxon>Bacteria</taxon>
        <taxon>Pseudomonadati</taxon>
        <taxon>Thermodesulfobacteriota</taxon>
        <taxon>Thermodesulfobacteria</taxon>
        <taxon>Thermodesulfobacteriales</taxon>
        <taxon>Thermodesulfatatoraceae</taxon>
        <taxon>Thermodesulfatator</taxon>
    </lineage>
</organism>
<accession>F8AB23</accession>
<dbReference type="HOGENOM" id="CLU_902937_0_0_0"/>
<reference evidence="1 2" key="2">
    <citation type="journal article" date="2012" name="Stand. Genomic Sci.">
        <title>Complete genome sequence of the thermophilic sulfate-reducing ocean bacterium Thermodesulfatator indicus type strain (CIR29812(T)).</title>
        <authorList>
            <person name="Anderson I."/>
            <person name="Saunders E."/>
            <person name="Lapidus A."/>
            <person name="Nolan M."/>
            <person name="Lucas S."/>
            <person name="Tice H."/>
            <person name="Del Rio T.G."/>
            <person name="Cheng J.F."/>
            <person name="Han C."/>
            <person name="Tapia R."/>
            <person name="Goodwin L.A."/>
            <person name="Pitluck S."/>
            <person name="Liolios K."/>
            <person name="Mavromatis K."/>
            <person name="Pagani I."/>
            <person name="Ivanova N."/>
            <person name="Mikhailova N."/>
            <person name="Pati A."/>
            <person name="Chen A."/>
            <person name="Palaniappan K."/>
            <person name="Land M."/>
            <person name="Hauser L."/>
            <person name="Jeffries C.D."/>
            <person name="Chang Y.J."/>
            <person name="Brambilla E.M."/>
            <person name="Rohde M."/>
            <person name="Spring S."/>
            <person name="Goker M."/>
            <person name="Detter J.C."/>
            <person name="Woyke T."/>
            <person name="Bristow J."/>
            <person name="Eisen J.A."/>
            <person name="Markowitz V."/>
            <person name="Hugenholtz P."/>
            <person name="Kyrpides N.C."/>
            <person name="Klenk H.P."/>
        </authorList>
    </citation>
    <scope>NUCLEOTIDE SEQUENCE [LARGE SCALE GENOMIC DNA]</scope>
    <source>
        <strain evidence="2">DSM 15286 / JCM 11887 / CIR29812</strain>
    </source>
</reference>
<dbReference type="Proteomes" id="UP000006793">
    <property type="component" value="Chromosome"/>
</dbReference>
<dbReference type="EMBL" id="CP002683">
    <property type="protein sequence ID" value="AEH44389.1"/>
    <property type="molecule type" value="Genomic_DNA"/>
</dbReference>
<gene>
    <name evidence="1" type="ordered locus">Thein_0507</name>
</gene>
<name>F8AB23_THEID</name>
<evidence type="ECO:0000313" key="1">
    <source>
        <dbReference type="EMBL" id="AEH44389.1"/>
    </source>
</evidence>
<dbReference type="AlphaFoldDB" id="F8AB23"/>
<dbReference type="KEGG" id="tid:Thein_0507"/>
<dbReference type="PaxDb" id="667014-Thein_0507"/>
<evidence type="ECO:0000313" key="2">
    <source>
        <dbReference type="Proteomes" id="UP000006793"/>
    </source>
</evidence>
<dbReference type="InParanoid" id="F8AB23"/>
<keyword evidence="2" id="KW-1185">Reference proteome</keyword>
<reference evidence="2" key="1">
    <citation type="submission" date="2011-04" db="EMBL/GenBank/DDBJ databases">
        <title>The complete genome of Thermodesulfatator indicus DSM 15286.</title>
        <authorList>
            <person name="Lucas S."/>
            <person name="Copeland A."/>
            <person name="Lapidus A."/>
            <person name="Bruce D."/>
            <person name="Goodwin L."/>
            <person name="Pitluck S."/>
            <person name="Peters L."/>
            <person name="Kyrpides N."/>
            <person name="Mavromatis K."/>
            <person name="Pagani I."/>
            <person name="Ivanova N."/>
            <person name="Saunders L."/>
            <person name="Detter J.C."/>
            <person name="Tapia R."/>
            <person name="Han C."/>
            <person name="Land M."/>
            <person name="Hauser L."/>
            <person name="Markowitz V."/>
            <person name="Cheng J.-F."/>
            <person name="Hugenholtz P."/>
            <person name="Woyke T."/>
            <person name="Wu D."/>
            <person name="Spring S."/>
            <person name="Schroeder M."/>
            <person name="Brambilla E."/>
            <person name="Klenk H.-P."/>
            <person name="Eisen J.A."/>
        </authorList>
    </citation>
    <scope>NUCLEOTIDE SEQUENCE [LARGE SCALE GENOMIC DNA]</scope>
    <source>
        <strain evidence="2">DSM 15286 / JCM 11887 / CIR29812</strain>
    </source>
</reference>
<proteinExistence type="predicted"/>